<proteinExistence type="predicted"/>
<evidence type="ECO:0000256" key="1">
    <source>
        <dbReference type="SAM" id="MobiDB-lite"/>
    </source>
</evidence>
<gene>
    <name evidence="3" type="ORF">C41B8_01260</name>
</gene>
<dbReference type="InterPro" id="IPR018392">
    <property type="entry name" value="LysM"/>
</dbReference>
<comment type="caution">
    <text evidence="3">The sequence shown here is derived from an EMBL/GenBank/DDBJ whole genome shotgun (WGS) entry which is preliminary data.</text>
</comment>
<name>A0A084IRK1_SALHC</name>
<dbReference type="SUPFAM" id="SSF54106">
    <property type="entry name" value="LysM domain"/>
    <property type="match status" value="1"/>
</dbReference>
<dbReference type="EMBL" id="APNK01000001">
    <property type="protein sequence ID" value="KEZ79335.1"/>
    <property type="molecule type" value="Genomic_DNA"/>
</dbReference>
<dbReference type="PANTHER" id="PTHR34700:SF4">
    <property type="entry name" value="PHAGE-LIKE ELEMENT PBSX PROTEIN XKDP"/>
    <property type="match status" value="1"/>
</dbReference>
<protein>
    <submittedName>
        <fullName evidence="3">Peptidoglycan-binding LysM-like protein</fullName>
    </submittedName>
</protein>
<dbReference type="AlphaFoldDB" id="A0A084IRK1"/>
<organism evidence="3 4">
    <name type="scientific">Salinisphaera hydrothermalis (strain C41B8)</name>
    <dbReference type="NCBI Taxonomy" id="1304275"/>
    <lineage>
        <taxon>Bacteria</taxon>
        <taxon>Pseudomonadati</taxon>
        <taxon>Pseudomonadota</taxon>
        <taxon>Gammaproteobacteria</taxon>
        <taxon>Salinisphaerales</taxon>
        <taxon>Salinisphaeraceae</taxon>
        <taxon>Salinisphaera</taxon>
    </lineage>
</organism>
<feature type="region of interest" description="Disordered" evidence="1">
    <location>
        <begin position="1"/>
        <end position="46"/>
    </location>
</feature>
<feature type="domain" description="LysM" evidence="2">
    <location>
        <begin position="60"/>
        <end position="108"/>
    </location>
</feature>
<dbReference type="Proteomes" id="UP000028302">
    <property type="component" value="Unassembled WGS sequence"/>
</dbReference>
<dbReference type="SMART" id="SM00257">
    <property type="entry name" value="LysM"/>
    <property type="match status" value="1"/>
</dbReference>
<dbReference type="PANTHER" id="PTHR34700">
    <property type="entry name" value="POTASSIUM BINDING PROTEIN KBP"/>
    <property type="match status" value="1"/>
</dbReference>
<reference evidence="3 4" key="1">
    <citation type="submission" date="2013-03" db="EMBL/GenBank/DDBJ databases">
        <title>Salinisphaera hydrothermalis C41B8 Genome Sequencing.</title>
        <authorList>
            <person name="Li C."/>
            <person name="Lai Q."/>
            <person name="Shao Z."/>
        </authorList>
    </citation>
    <scope>NUCLEOTIDE SEQUENCE [LARGE SCALE GENOMIC DNA]</scope>
    <source>
        <strain evidence="3 4">C41B8</strain>
    </source>
</reference>
<evidence type="ECO:0000313" key="3">
    <source>
        <dbReference type="EMBL" id="KEZ79335.1"/>
    </source>
</evidence>
<dbReference type="CDD" id="cd00118">
    <property type="entry name" value="LysM"/>
    <property type="match status" value="1"/>
</dbReference>
<dbReference type="Gene3D" id="3.10.350.10">
    <property type="entry name" value="LysM domain"/>
    <property type="match status" value="1"/>
</dbReference>
<dbReference type="eggNOG" id="COG1652">
    <property type="taxonomic scope" value="Bacteria"/>
</dbReference>
<dbReference type="PATRIC" id="fig|1304275.5.peg.254"/>
<accession>A0A084IRK1</accession>
<dbReference type="Pfam" id="PF01476">
    <property type="entry name" value="LysM"/>
    <property type="match status" value="1"/>
</dbReference>
<sequence>MLMAGCAHTPGRQPPTSHDTTATDASGPRATTPLPSTPAPAPQNLHTSDLANHMRADAPLRYVVKRGDTLWAIAGKYLDDPWYWPQLWDANPDIANPHRIYPGEVLVLTRGMDGQPRVARDETVRLEPKVREEPLSEAIPVIPYSAIRDFLESPRLVDEDTLENAPYVVSFDDQHLVAGNGATVYVRGAKPSGPDRYELVHPEGPYRDARTNEVLGRKAVPVGRVTVQSFGKHVATATIDKSYREARPGDRLLPVADADLLHDFYPHAPDKPLSAHIISVYGGVSEIGQYDVVTLDRGRNIGLRRGDVLDIYKAGRTVPDPVAGGEVKLPEVEAGYLMVFKVDKKVSFALVMHATRAIHVDDVVHSPDAT</sequence>
<feature type="compositionally biased region" description="Polar residues" evidence="1">
    <location>
        <begin position="14"/>
        <end position="24"/>
    </location>
</feature>
<evidence type="ECO:0000313" key="4">
    <source>
        <dbReference type="Proteomes" id="UP000028302"/>
    </source>
</evidence>
<dbReference type="PROSITE" id="PS51782">
    <property type="entry name" value="LYSM"/>
    <property type="match status" value="1"/>
</dbReference>
<keyword evidence="4" id="KW-1185">Reference proteome</keyword>
<dbReference type="InterPro" id="IPR036779">
    <property type="entry name" value="LysM_dom_sf"/>
</dbReference>
<dbReference type="STRING" id="1304275.C41B8_01260"/>
<evidence type="ECO:0000259" key="2">
    <source>
        <dbReference type="PROSITE" id="PS51782"/>
    </source>
</evidence>
<dbReference type="InterPro" id="IPR052196">
    <property type="entry name" value="Bact_Kbp"/>
</dbReference>